<name>B5IAK4_ACIB4</name>
<sequence>MIKYYLIEEYRRHASIAKKYSLIIFPLYIIFFVAVGASFLSEIFTIFPYKQFIIINTVSTFIYGFGVSSFEFLGRSKERASITTITSYLPISQKKNYFYLFLRDVIYYTLLFLLPTIIGLLISLPFSGLNIYQISIFSITIFISMFLGYSLGYLSFSLWYRRRALYYLLLSSLLIYLILVMLSISPFPPALFQINKNLYWLLISLIFTTLFSLSAYILTPNELKDVSRKKGMALKKYERIFKDIKLAKEMEDVIRGGIIVKSLFTYFLPMLLLLIFVKIINLSMGKNVYNPMSMAVMLSIFSAVIYSWLTILEDFGYYECLPLKASNVIKTHIGAYLIIISIISIPIIIGFSINSLELLPASLGLFYLNSIYLLSITAYIAGPKITSLLFNPGIVLKFSMYSIIPGMILVIGTFEISIYSIITVAITASFMLLLTFYNFKRIERRWVYF</sequence>
<reference evidence="1" key="1">
    <citation type="submission" date="2010-02" db="EMBL/GenBank/DDBJ databases">
        <title>Complete sequence of Aciduliprofundum boonei T469.</title>
        <authorList>
            <consortium name="US DOE Joint Genome Institute"/>
            <person name="Lucas S."/>
            <person name="Copeland A."/>
            <person name="Lapidus A."/>
            <person name="Cheng J.-F."/>
            <person name="Bruce D."/>
            <person name="Goodwin L."/>
            <person name="Pitluck S."/>
            <person name="Saunders E."/>
            <person name="Detter J.C."/>
            <person name="Han C."/>
            <person name="Tapia R."/>
            <person name="Land M."/>
            <person name="Hauser L."/>
            <person name="Kyrpides N."/>
            <person name="Mikhailova N."/>
            <person name="Flores G."/>
            <person name="Reysenbach A.-L."/>
            <person name="Woyke T."/>
        </authorList>
    </citation>
    <scope>NUCLEOTIDE SEQUENCE</scope>
    <source>
        <strain evidence="1">T469</strain>
    </source>
</reference>
<gene>
    <name evidence="1" type="ordered locus">Aboo_0829</name>
</gene>
<dbReference type="EMBL" id="CP001941">
    <property type="protein sequence ID" value="ADD08638.1"/>
    <property type="molecule type" value="Genomic_DNA"/>
</dbReference>
<dbReference type="GeneID" id="8827779"/>
<protein>
    <submittedName>
        <fullName evidence="1">Uncharacterized protein</fullName>
    </submittedName>
</protein>
<accession>B5IAK4</accession>
<dbReference type="OrthoDB" id="107643at2157"/>
<dbReference type="Proteomes" id="UP000001400">
    <property type="component" value="Chromosome"/>
</dbReference>
<evidence type="ECO:0000313" key="1">
    <source>
        <dbReference type="EMBL" id="ADD08638.1"/>
    </source>
</evidence>
<keyword evidence="2" id="KW-1185">Reference proteome</keyword>
<dbReference type="STRING" id="439481.Aboo_0829"/>
<proteinExistence type="predicted"/>
<dbReference type="KEGG" id="abi:Aboo_0829"/>
<dbReference type="eggNOG" id="arCOG04521">
    <property type="taxonomic scope" value="Archaea"/>
</dbReference>
<organism evidence="1 2">
    <name type="scientific">Aciduliprofundum boonei (strain DSM 19572 / T469)</name>
    <dbReference type="NCBI Taxonomy" id="439481"/>
    <lineage>
        <taxon>Archaea</taxon>
        <taxon>Methanobacteriati</taxon>
        <taxon>Thermoplasmatota</taxon>
        <taxon>DHVE2 group</taxon>
        <taxon>Candidatus Aciduliprofundum</taxon>
    </lineage>
</organism>
<evidence type="ECO:0000313" key="2">
    <source>
        <dbReference type="Proteomes" id="UP000001400"/>
    </source>
</evidence>
<dbReference type="AlphaFoldDB" id="B5IAK4"/>
<dbReference type="HOGENOM" id="CLU_609177_0_0_2"/>
<dbReference type="RefSeq" id="WP_008082711.1">
    <property type="nucleotide sequence ID" value="NC_013926.1"/>
</dbReference>